<keyword evidence="1" id="KW-0812">Transmembrane</keyword>
<reference evidence="2" key="1">
    <citation type="submission" date="2020-09" db="EMBL/GenBank/DDBJ databases">
        <title>Genome-Enabled Discovery of Anthraquinone Biosynthesis in Senna tora.</title>
        <authorList>
            <person name="Kang S.-H."/>
            <person name="Pandey R.P."/>
            <person name="Lee C.-M."/>
            <person name="Sim J.-S."/>
            <person name="Jeong J.-T."/>
            <person name="Choi B.-S."/>
            <person name="Jung M."/>
            <person name="Ginzburg D."/>
            <person name="Zhao K."/>
            <person name="Won S.Y."/>
            <person name="Oh T.-J."/>
            <person name="Yu Y."/>
            <person name="Kim N.-H."/>
            <person name="Lee O.R."/>
            <person name="Lee T.-H."/>
            <person name="Bashyal P."/>
            <person name="Kim T.-S."/>
            <person name="Lee W.-H."/>
            <person name="Kawkins C."/>
            <person name="Kim C.-K."/>
            <person name="Kim J.S."/>
            <person name="Ahn B.O."/>
            <person name="Rhee S.Y."/>
            <person name="Sohng J.K."/>
        </authorList>
    </citation>
    <scope>NUCLEOTIDE SEQUENCE</scope>
    <source>
        <tissue evidence="2">Leaf</tissue>
    </source>
</reference>
<sequence length="165" mass="18544">MVSKLWQLRLQTSADWPSTINWAGLIEERDLKAKVKRNPLDSPKALRFGSSKRKCWVATHAYLSYVYIILIAGNWTGSRPKFHRSGPACPDPYILCFASVCDLGSGFRSQTKCHIPHILCASFCYDFWVDMSQPPLVQVATPCAAITSNKGKNVIWGHNLLYPSL</sequence>
<evidence type="ECO:0000313" key="3">
    <source>
        <dbReference type="Proteomes" id="UP000634136"/>
    </source>
</evidence>
<organism evidence="2 3">
    <name type="scientific">Senna tora</name>
    <dbReference type="NCBI Taxonomy" id="362788"/>
    <lineage>
        <taxon>Eukaryota</taxon>
        <taxon>Viridiplantae</taxon>
        <taxon>Streptophyta</taxon>
        <taxon>Embryophyta</taxon>
        <taxon>Tracheophyta</taxon>
        <taxon>Spermatophyta</taxon>
        <taxon>Magnoliopsida</taxon>
        <taxon>eudicotyledons</taxon>
        <taxon>Gunneridae</taxon>
        <taxon>Pentapetalae</taxon>
        <taxon>rosids</taxon>
        <taxon>fabids</taxon>
        <taxon>Fabales</taxon>
        <taxon>Fabaceae</taxon>
        <taxon>Caesalpinioideae</taxon>
        <taxon>Cassia clade</taxon>
        <taxon>Senna</taxon>
    </lineage>
</organism>
<gene>
    <name evidence="2" type="ORF">G2W53_026678</name>
</gene>
<dbReference type="EMBL" id="JAAIUW010000008">
    <property type="protein sequence ID" value="KAF7821223.1"/>
    <property type="molecule type" value="Genomic_DNA"/>
</dbReference>
<accession>A0A834WHN1</accession>
<keyword evidence="1" id="KW-0472">Membrane</keyword>
<proteinExistence type="predicted"/>
<feature type="transmembrane region" description="Helical" evidence="1">
    <location>
        <begin position="55"/>
        <end position="75"/>
    </location>
</feature>
<evidence type="ECO:0000256" key="1">
    <source>
        <dbReference type="SAM" id="Phobius"/>
    </source>
</evidence>
<keyword evidence="3" id="KW-1185">Reference proteome</keyword>
<evidence type="ECO:0000313" key="2">
    <source>
        <dbReference type="EMBL" id="KAF7821223.1"/>
    </source>
</evidence>
<dbReference type="AlphaFoldDB" id="A0A834WHN1"/>
<keyword evidence="1" id="KW-1133">Transmembrane helix</keyword>
<comment type="caution">
    <text evidence="2">The sequence shown here is derived from an EMBL/GenBank/DDBJ whole genome shotgun (WGS) entry which is preliminary data.</text>
</comment>
<name>A0A834WHN1_9FABA</name>
<protein>
    <submittedName>
        <fullName evidence="2">Uncharacterized protein</fullName>
    </submittedName>
</protein>
<dbReference type="Proteomes" id="UP000634136">
    <property type="component" value="Unassembled WGS sequence"/>
</dbReference>